<feature type="region of interest" description="Disordered" evidence="1">
    <location>
        <begin position="29"/>
        <end position="53"/>
    </location>
</feature>
<name>A0A811PRU7_9POAL</name>
<evidence type="ECO:0000313" key="3">
    <source>
        <dbReference type="EMBL" id="CAD6248313.1"/>
    </source>
</evidence>
<keyword evidence="4" id="KW-1185">Reference proteome</keyword>
<dbReference type="PANTHER" id="PTHR48458:SF1">
    <property type="entry name" value="SET DOMAIN-CONTAINING PROTEIN"/>
    <property type="match status" value="1"/>
</dbReference>
<dbReference type="PROSITE" id="PS50280">
    <property type="entry name" value="SET"/>
    <property type="match status" value="1"/>
</dbReference>
<dbReference type="SUPFAM" id="SSF82199">
    <property type="entry name" value="SET domain"/>
    <property type="match status" value="1"/>
</dbReference>
<dbReference type="Proteomes" id="UP000604825">
    <property type="component" value="Unassembled WGS sequence"/>
</dbReference>
<dbReference type="InterPro" id="IPR001214">
    <property type="entry name" value="SET_dom"/>
</dbReference>
<proteinExistence type="predicted"/>
<sequence length="270" mass="30089">MKGYEEFPLVQTKIVDVFKIQQRSTLAELKNRKPRARTRRSGSADGVAGDGADGDGSRLSYELTYQTGMAPRSKNRAVLEACGMQVLTREDAETLATCQRMMASGEWPPLVVAYDPVEGFTVEADRSIRDLTIISEYVGDVDFLRNREHDDGDSMMTLLSAAYCRHAASEGRKKENVTCVRFGVGSDCRELLVANRDISSGERLYYDYNGSEHKYPTHYFVRSSAVEGPAPLSLWWLLICCGQWKLSLTREEGVGVAAWTHGLISNDVNI</sequence>
<dbReference type="AlphaFoldDB" id="A0A811PRU7"/>
<dbReference type="PANTHER" id="PTHR48458">
    <property type="entry name" value="SET DOMAIN-CONTAINING PROTEIN"/>
    <property type="match status" value="1"/>
</dbReference>
<dbReference type="InterPro" id="IPR046341">
    <property type="entry name" value="SET_dom_sf"/>
</dbReference>
<feature type="domain" description="SET" evidence="2">
    <location>
        <begin position="108"/>
        <end position="209"/>
    </location>
</feature>
<evidence type="ECO:0000313" key="4">
    <source>
        <dbReference type="Proteomes" id="UP000604825"/>
    </source>
</evidence>
<protein>
    <recommendedName>
        <fullName evidence="2">SET domain-containing protein</fullName>
    </recommendedName>
</protein>
<organism evidence="3 4">
    <name type="scientific">Miscanthus lutarioriparius</name>
    <dbReference type="NCBI Taxonomy" id="422564"/>
    <lineage>
        <taxon>Eukaryota</taxon>
        <taxon>Viridiplantae</taxon>
        <taxon>Streptophyta</taxon>
        <taxon>Embryophyta</taxon>
        <taxon>Tracheophyta</taxon>
        <taxon>Spermatophyta</taxon>
        <taxon>Magnoliopsida</taxon>
        <taxon>Liliopsida</taxon>
        <taxon>Poales</taxon>
        <taxon>Poaceae</taxon>
        <taxon>PACMAD clade</taxon>
        <taxon>Panicoideae</taxon>
        <taxon>Andropogonodae</taxon>
        <taxon>Andropogoneae</taxon>
        <taxon>Saccharinae</taxon>
        <taxon>Miscanthus</taxon>
    </lineage>
</organism>
<dbReference type="Gene3D" id="2.170.270.10">
    <property type="entry name" value="SET domain"/>
    <property type="match status" value="2"/>
</dbReference>
<reference evidence="3" key="1">
    <citation type="submission" date="2020-10" db="EMBL/GenBank/DDBJ databases">
        <authorList>
            <person name="Han B."/>
            <person name="Lu T."/>
            <person name="Zhao Q."/>
            <person name="Huang X."/>
            <person name="Zhao Y."/>
        </authorList>
    </citation>
    <scope>NUCLEOTIDE SEQUENCE</scope>
</reference>
<evidence type="ECO:0000256" key="1">
    <source>
        <dbReference type="SAM" id="MobiDB-lite"/>
    </source>
</evidence>
<dbReference type="InterPro" id="IPR053114">
    <property type="entry name" value="ATXR5/ATXR6"/>
</dbReference>
<dbReference type="EMBL" id="CAJGYO010000007">
    <property type="protein sequence ID" value="CAD6248313.1"/>
    <property type="molecule type" value="Genomic_DNA"/>
</dbReference>
<accession>A0A811PRU7</accession>
<comment type="caution">
    <text evidence="3">The sequence shown here is derived from an EMBL/GenBank/DDBJ whole genome shotgun (WGS) entry which is preliminary data.</text>
</comment>
<dbReference type="OrthoDB" id="336088at2759"/>
<gene>
    <name evidence="3" type="ORF">NCGR_LOCUS32459</name>
</gene>
<evidence type="ECO:0000259" key="2">
    <source>
        <dbReference type="PROSITE" id="PS50280"/>
    </source>
</evidence>